<dbReference type="Gene3D" id="3.40.50.300">
    <property type="entry name" value="P-loop containing nucleotide triphosphate hydrolases"/>
    <property type="match status" value="2"/>
</dbReference>
<dbReference type="NCBIfam" id="TIGR00231">
    <property type="entry name" value="small_GTP"/>
    <property type="match status" value="1"/>
</dbReference>
<dbReference type="CDD" id="cd04169">
    <property type="entry name" value="RF3"/>
    <property type="match status" value="1"/>
</dbReference>
<dbReference type="Pfam" id="PF22042">
    <property type="entry name" value="EF-G_D2"/>
    <property type="match status" value="1"/>
</dbReference>
<dbReference type="GO" id="GO:0016150">
    <property type="term" value="F:translation release factor activity, codon nonspecific"/>
    <property type="evidence" value="ECO:0007669"/>
    <property type="project" value="TreeGrafter"/>
</dbReference>
<dbReference type="PROSITE" id="PS00301">
    <property type="entry name" value="G_TR_1"/>
    <property type="match status" value="1"/>
</dbReference>
<protein>
    <recommendedName>
        <fullName evidence="8 9">Peptide chain release factor 3</fullName>
        <shortName evidence="9">RF-3</shortName>
    </recommendedName>
</protein>
<dbReference type="NCBIfam" id="NF001964">
    <property type="entry name" value="PRK00741.1"/>
    <property type="match status" value="1"/>
</dbReference>
<dbReference type="GO" id="GO:0005525">
    <property type="term" value="F:GTP binding"/>
    <property type="evidence" value="ECO:0007669"/>
    <property type="project" value="UniProtKB-UniRule"/>
</dbReference>
<evidence type="ECO:0000256" key="2">
    <source>
        <dbReference type="ARBA" id="ARBA00009978"/>
    </source>
</evidence>
<evidence type="ECO:0000313" key="12">
    <source>
        <dbReference type="Proteomes" id="UP001150924"/>
    </source>
</evidence>
<evidence type="ECO:0000256" key="5">
    <source>
        <dbReference type="ARBA" id="ARBA00022917"/>
    </source>
</evidence>
<keyword evidence="5 9" id="KW-0648">Protein biosynthesis</keyword>
<keyword evidence="4 9" id="KW-0547">Nucleotide-binding</keyword>
<dbReference type="SUPFAM" id="SSF50447">
    <property type="entry name" value="Translation proteins"/>
    <property type="match status" value="1"/>
</dbReference>
<dbReference type="InterPro" id="IPR000795">
    <property type="entry name" value="T_Tr_GTP-bd_dom"/>
</dbReference>
<sequence>MNELAAEVARRRTFAIISHPDAGKTTLTEKLLLYSGAIQLAGAVRAKKAGRATTSDWMEMERERGISVTTSVMSFEYPHPELPPTAPPVQVNLLDTPGHADFGEDTYRVLTAVDAALMVIDGAKGVEERTEKLIEICRLRDTPVVTFINKLDRECLDPLDLMSDVEKKLGMTCVPLTWPIGMGKRFKGVYDLIHNRLHLFQAQGHDKIQQGILVEGLHDPRLDELLGDQVEELRQAAELLGEASAPLDRAAFLAGKQTPLLFGSAMNNFGVRELLEAYIRLAPGPLAREAITGPAATTAPAPGEPVPTRTVEPTEEAFTGFVFKIQANMDPNHRDRMAFLRVCSGVFERGMRAHHCRLGREVGLGNATMFMARDREIVEAAYAGDIIGLPNHGTIKIGDTFTAGEQLRFTGIPSFAPELFRRVLLKSPLKAKALAKGLHQLAEEGAIQVFKPLVGSMFIVGAVGQLQLEVMKHRLKSEYDVDADYESIEYTTARWITPKPTSKSKIEVQKMLEGFQQKNQGNLAHDSHGDLAYLAPNKWNLAKVEERFPDLRFSSTREHT</sequence>
<comment type="subcellular location">
    <subcellularLocation>
        <location evidence="1 9">Cytoplasm</location>
    </subcellularLocation>
</comment>
<dbReference type="Proteomes" id="UP001150924">
    <property type="component" value="Unassembled WGS sequence"/>
</dbReference>
<evidence type="ECO:0000256" key="6">
    <source>
        <dbReference type="ARBA" id="ARBA00023134"/>
    </source>
</evidence>
<dbReference type="Gene3D" id="3.30.70.3280">
    <property type="entry name" value="Peptide chain release factor 3, domain III"/>
    <property type="match status" value="1"/>
</dbReference>
<reference evidence="11" key="1">
    <citation type="submission" date="2022-11" db="EMBL/GenBank/DDBJ databases">
        <title>Minimal conservation of predation-associated metabolite biosynthetic gene clusters underscores biosynthetic potential of Myxococcota including descriptions for ten novel species: Archangium lansinium sp. nov., Myxococcus landrumus sp. nov., Nannocystis bai.</title>
        <authorList>
            <person name="Ahearne A."/>
            <person name="Stevens C."/>
            <person name="Phillips K."/>
        </authorList>
    </citation>
    <scope>NUCLEOTIDE SEQUENCE</scope>
    <source>
        <strain evidence="11">Na p29</strain>
    </source>
</reference>
<dbReference type="CDD" id="cd16259">
    <property type="entry name" value="RF3_III"/>
    <property type="match status" value="1"/>
</dbReference>
<dbReference type="InterPro" id="IPR035647">
    <property type="entry name" value="EFG_III/V"/>
</dbReference>
<dbReference type="FunFam" id="2.40.30.10:FF:000040">
    <property type="entry name" value="Peptide chain release factor 3"/>
    <property type="match status" value="1"/>
</dbReference>
<dbReference type="AlphaFoldDB" id="A0A9X3J494"/>
<feature type="binding site" evidence="9">
    <location>
        <begin position="95"/>
        <end position="99"/>
    </location>
    <ligand>
        <name>GTP</name>
        <dbReference type="ChEBI" id="CHEBI:37565"/>
    </ligand>
</feature>
<evidence type="ECO:0000259" key="10">
    <source>
        <dbReference type="PROSITE" id="PS51722"/>
    </source>
</evidence>
<dbReference type="Pfam" id="PF16658">
    <property type="entry name" value="RF3_C"/>
    <property type="match status" value="1"/>
</dbReference>
<dbReference type="GO" id="GO:0003924">
    <property type="term" value="F:GTPase activity"/>
    <property type="evidence" value="ECO:0007669"/>
    <property type="project" value="InterPro"/>
</dbReference>
<keyword evidence="12" id="KW-1185">Reference proteome</keyword>
<proteinExistence type="inferred from homology"/>
<dbReference type="PRINTS" id="PR00315">
    <property type="entry name" value="ELONGATNFCT"/>
</dbReference>
<evidence type="ECO:0000256" key="7">
    <source>
        <dbReference type="ARBA" id="ARBA00025017"/>
    </source>
</evidence>
<gene>
    <name evidence="9" type="primary">prfC</name>
    <name evidence="11" type="ORF">OV079_46580</name>
</gene>
<dbReference type="InterPro" id="IPR027417">
    <property type="entry name" value="P-loop_NTPase"/>
</dbReference>
<keyword evidence="3 9" id="KW-0963">Cytoplasm</keyword>
<dbReference type="GO" id="GO:0006449">
    <property type="term" value="P:regulation of translational termination"/>
    <property type="evidence" value="ECO:0007669"/>
    <property type="project" value="UniProtKB-UniRule"/>
</dbReference>
<dbReference type="Pfam" id="PF00009">
    <property type="entry name" value="GTP_EFTU"/>
    <property type="match status" value="1"/>
</dbReference>
<dbReference type="PANTHER" id="PTHR43556:SF2">
    <property type="entry name" value="PEPTIDE CHAIN RELEASE FACTOR RF3"/>
    <property type="match status" value="1"/>
</dbReference>
<dbReference type="RefSeq" id="WP_267776441.1">
    <property type="nucleotide sequence ID" value="NZ_JAPNKE010000002.1"/>
</dbReference>
<dbReference type="PANTHER" id="PTHR43556">
    <property type="entry name" value="PEPTIDE CHAIN RELEASE FACTOR RF3"/>
    <property type="match status" value="1"/>
</dbReference>
<comment type="similarity">
    <text evidence="2 9">Belongs to the TRAFAC class translation factor GTPase superfamily. Classic translation factor GTPase family. PrfC subfamily.</text>
</comment>
<dbReference type="InterPro" id="IPR005225">
    <property type="entry name" value="Small_GTP-bd"/>
</dbReference>
<dbReference type="CDD" id="cd03689">
    <property type="entry name" value="RF3_II"/>
    <property type="match status" value="1"/>
</dbReference>
<dbReference type="InterPro" id="IPR053905">
    <property type="entry name" value="EF-G-like_DII"/>
</dbReference>
<dbReference type="PROSITE" id="PS51722">
    <property type="entry name" value="G_TR_2"/>
    <property type="match status" value="1"/>
</dbReference>
<evidence type="ECO:0000256" key="4">
    <source>
        <dbReference type="ARBA" id="ARBA00022741"/>
    </source>
</evidence>
<dbReference type="GO" id="GO:0005829">
    <property type="term" value="C:cytosol"/>
    <property type="evidence" value="ECO:0007669"/>
    <property type="project" value="TreeGrafter"/>
</dbReference>
<feature type="domain" description="Tr-type G" evidence="10">
    <location>
        <begin position="9"/>
        <end position="286"/>
    </location>
</feature>
<dbReference type="GO" id="GO:0016149">
    <property type="term" value="F:translation release factor activity, codon specific"/>
    <property type="evidence" value="ECO:0007669"/>
    <property type="project" value="UniProtKB-UniRule"/>
</dbReference>
<evidence type="ECO:0000313" key="11">
    <source>
        <dbReference type="EMBL" id="MCY1012883.1"/>
    </source>
</evidence>
<dbReference type="FunFam" id="3.30.70.3280:FF:000001">
    <property type="entry name" value="Peptide chain release factor 3"/>
    <property type="match status" value="1"/>
</dbReference>
<keyword evidence="6 9" id="KW-0342">GTP-binding</keyword>
<dbReference type="EMBL" id="JAPNKE010000002">
    <property type="protein sequence ID" value="MCY1012883.1"/>
    <property type="molecule type" value="Genomic_DNA"/>
</dbReference>
<dbReference type="InterPro" id="IPR032090">
    <property type="entry name" value="RF3_C"/>
</dbReference>
<dbReference type="InterPro" id="IPR004548">
    <property type="entry name" value="PrfC"/>
</dbReference>
<dbReference type="NCBIfam" id="TIGR00503">
    <property type="entry name" value="prfC"/>
    <property type="match status" value="1"/>
</dbReference>
<dbReference type="SUPFAM" id="SSF54980">
    <property type="entry name" value="EF-G C-terminal domain-like"/>
    <property type="match status" value="1"/>
</dbReference>
<name>A0A9X3J494_9BACT</name>
<dbReference type="HAMAP" id="MF_00072">
    <property type="entry name" value="Rel_fac_3"/>
    <property type="match status" value="1"/>
</dbReference>
<dbReference type="InterPro" id="IPR041732">
    <property type="entry name" value="RF3_GTP-bd"/>
</dbReference>
<dbReference type="InterPro" id="IPR009000">
    <property type="entry name" value="Transl_B-barrel_sf"/>
</dbReference>
<dbReference type="InterPro" id="IPR038467">
    <property type="entry name" value="RF3_dom_3_sf"/>
</dbReference>
<accession>A0A9X3J494</accession>
<evidence type="ECO:0000256" key="3">
    <source>
        <dbReference type="ARBA" id="ARBA00022490"/>
    </source>
</evidence>
<evidence type="ECO:0000256" key="8">
    <source>
        <dbReference type="ARBA" id="ARBA00073639"/>
    </source>
</evidence>
<dbReference type="FunFam" id="3.40.50.300:FF:000542">
    <property type="entry name" value="Peptide chain release factor 3"/>
    <property type="match status" value="1"/>
</dbReference>
<feature type="binding site" evidence="9">
    <location>
        <begin position="149"/>
        <end position="152"/>
    </location>
    <ligand>
        <name>GTP</name>
        <dbReference type="ChEBI" id="CHEBI:37565"/>
    </ligand>
</feature>
<dbReference type="SUPFAM" id="SSF52540">
    <property type="entry name" value="P-loop containing nucleoside triphosphate hydrolases"/>
    <property type="match status" value="1"/>
</dbReference>
<evidence type="ECO:0000256" key="9">
    <source>
        <dbReference type="HAMAP-Rule" id="MF_00072"/>
    </source>
</evidence>
<comment type="caution">
    <text evidence="11">The sequence shown here is derived from an EMBL/GenBank/DDBJ whole genome shotgun (WGS) entry which is preliminary data.</text>
</comment>
<feature type="binding site" evidence="9">
    <location>
        <begin position="18"/>
        <end position="25"/>
    </location>
    <ligand>
        <name>GTP</name>
        <dbReference type="ChEBI" id="CHEBI:37565"/>
    </ligand>
</feature>
<organism evidence="11 12">
    <name type="scientific">Nannocystis pusilla</name>
    <dbReference type="NCBI Taxonomy" id="889268"/>
    <lineage>
        <taxon>Bacteria</taxon>
        <taxon>Pseudomonadati</taxon>
        <taxon>Myxococcota</taxon>
        <taxon>Polyangia</taxon>
        <taxon>Nannocystales</taxon>
        <taxon>Nannocystaceae</taxon>
        <taxon>Nannocystis</taxon>
    </lineage>
</organism>
<dbReference type="InterPro" id="IPR031157">
    <property type="entry name" value="G_TR_CS"/>
</dbReference>
<evidence type="ECO:0000256" key="1">
    <source>
        <dbReference type="ARBA" id="ARBA00004496"/>
    </source>
</evidence>
<comment type="function">
    <text evidence="7 9">Increases the formation of ribosomal termination complexes and stimulates activities of RF-1 and RF-2. It binds guanine nucleotides and has strong preference for UGA stop codons. It may interact directly with the ribosome. The stimulation of RF-1 and RF-2 is significantly reduced by GTP and GDP, but not by GMP.</text>
</comment>